<protein>
    <submittedName>
        <fullName evidence="2">Uncharacterized protein LOC109002222</fullName>
    </submittedName>
</protein>
<dbReference type="AlphaFoldDB" id="A0A2I4FUT6"/>
<name>A0A2I4FUT6_JUGRE</name>
<dbReference type="PANTHER" id="PTHR38225:SF4">
    <property type="entry name" value="PROTEIN, PUTATIVE-RELATED"/>
    <property type="match status" value="1"/>
</dbReference>
<dbReference type="PANTHER" id="PTHR38225">
    <property type="entry name" value="PROTEIN, PUTATIVE-RELATED"/>
    <property type="match status" value="1"/>
</dbReference>
<evidence type="ECO:0000313" key="2">
    <source>
        <dbReference type="RefSeq" id="XP_018835411.2"/>
    </source>
</evidence>
<evidence type="ECO:0000313" key="1">
    <source>
        <dbReference type="Proteomes" id="UP000235220"/>
    </source>
</evidence>
<organism evidence="1 2">
    <name type="scientific">Juglans regia</name>
    <name type="common">English walnut</name>
    <dbReference type="NCBI Taxonomy" id="51240"/>
    <lineage>
        <taxon>Eukaryota</taxon>
        <taxon>Viridiplantae</taxon>
        <taxon>Streptophyta</taxon>
        <taxon>Embryophyta</taxon>
        <taxon>Tracheophyta</taxon>
        <taxon>Spermatophyta</taxon>
        <taxon>Magnoliopsida</taxon>
        <taxon>eudicotyledons</taxon>
        <taxon>Gunneridae</taxon>
        <taxon>Pentapetalae</taxon>
        <taxon>rosids</taxon>
        <taxon>fabids</taxon>
        <taxon>Fagales</taxon>
        <taxon>Juglandaceae</taxon>
        <taxon>Juglans</taxon>
    </lineage>
</organism>
<gene>
    <name evidence="2" type="primary">LOC109002222</name>
</gene>
<dbReference type="Proteomes" id="UP000235220">
    <property type="component" value="Chromosome 10"/>
</dbReference>
<reference evidence="2" key="1">
    <citation type="submission" date="2025-08" db="UniProtKB">
        <authorList>
            <consortium name="RefSeq"/>
        </authorList>
    </citation>
    <scope>IDENTIFICATION</scope>
    <source>
        <tissue evidence="2">Leaves</tissue>
    </source>
</reference>
<dbReference type="KEGG" id="jre:109002222"/>
<accession>A0A2I4FUT6</accession>
<proteinExistence type="predicted"/>
<keyword evidence="1" id="KW-1185">Reference proteome</keyword>
<dbReference type="Gramene" id="Jr10_05590_p1">
    <property type="protein sequence ID" value="cds.Jr10_05590_p1"/>
    <property type="gene ID" value="Jr10_05590"/>
</dbReference>
<dbReference type="GeneID" id="109002222"/>
<dbReference type="OrthoDB" id="1667576at2759"/>
<dbReference type="RefSeq" id="XP_018835411.2">
    <property type="nucleotide sequence ID" value="XM_018979866.2"/>
</dbReference>
<sequence length="144" mass="16752">MKKHICKPRKRFTYKIYNSNNMASVLPSFHVSIKPPLRNYTRQAVHIRAQSFSDEGKSSNIVDANLSVLRDKVEMVKTKERLERCCKCENGWNYVPGYDYELKRERERSQLFEFVGLICGTLGFTCLSGIFCLCLVSFFVHLVQ</sequence>